<dbReference type="Pfam" id="PF13855">
    <property type="entry name" value="LRR_8"/>
    <property type="match status" value="3"/>
</dbReference>
<evidence type="ECO:0000256" key="7">
    <source>
        <dbReference type="ARBA" id="ARBA00022737"/>
    </source>
</evidence>
<dbReference type="PANTHER" id="PTHR48063:SF16">
    <property type="entry name" value="LRR RECEPTOR-LIKE SERINE_THREONINE-PROTEIN KINASE GSO1"/>
    <property type="match status" value="1"/>
</dbReference>
<dbReference type="InterPro" id="IPR032675">
    <property type="entry name" value="LRR_dom_sf"/>
</dbReference>
<dbReference type="Pfam" id="PF23598">
    <property type="entry name" value="LRR_14"/>
    <property type="match status" value="1"/>
</dbReference>
<comment type="similarity">
    <text evidence="2">Belongs to the RLP family.</text>
</comment>
<dbReference type="FunFam" id="3.80.10.10:FF:000213">
    <property type="entry name" value="Tyrosine-sulfated glycopeptide receptor 1"/>
    <property type="match status" value="2"/>
</dbReference>
<dbReference type="SMART" id="SM00369">
    <property type="entry name" value="LRR_TYP"/>
    <property type="match status" value="15"/>
</dbReference>
<evidence type="ECO:0000313" key="14">
    <source>
        <dbReference type="EMBL" id="MQL77356.1"/>
    </source>
</evidence>
<keyword evidence="3" id="KW-1003">Cell membrane</keyword>
<gene>
    <name evidence="14" type="ORF">Taro_009766</name>
</gene>
<evidence type="ECO:0000259" key="12">
    <source>
        <dbReference type="Pfam" id="PF08263"/>
    </source>
</evidence>
<dbReference type="FunFam" id="3.80.10.10:FF:000041">
    <property type="entry name" value="LRR receptor-like serine/threonine-protein kinase ERECTA"/>
    <property type="match status" value="1"/>
</dbReference>
<evidence type="ECO:0000256" key="5">
    <source>
        <dbReference type="ARBA" id="ARBA00022692"/>
    </source>
</evidence>
<comment type="caution">
    <text evidence="14">The sequence shown here is derived from an EMBL/GenBank/DDBJ whole genome shotgun (WGS) entry which is preliminary data.</text>
</comment>
<feature type="domain" description="Leucine-rich repeat-containing N-terminal plant-type" evidence="12">
    <location>
        <begin position="62"/>
        <end position="100"/>
    </location>
</feature>
<evidence type="ECO:0000256" key="8">
    <source>
        <dbReference type="ARBA" id="ARBA00022989"/>
    </source>
</evidence>
<dbReference type="SUPFAM" id="SSF52058">
    <property type="entry name" value="L domain-like"/>
    <property type="match status" value="1"/>
</dbReference>
<dbReference type="GO" id="GO:0005886">
    <property type="term" value="C:plasma membrane"/>
    <property type="evidence" value="ECO:0007669"/>
    <property type="project" value="UniProtKB-SubCell"/>
</dbReference>
<dbReference type="AlphaFoldDB" id="A0A843U4Y6"/>
<keyword evidence="6" id="KW-0732">Signal</keyword>
<dbReference type="PRINTS" id="PR00019">
    <property type="entry name" value="LEURICHRPT"/>
</dbReference>
<keyword evidence="4" id="KW-0433">Leucine-rich repeat</keyword>
<dbReference type="Pfam" id="PF08263">
    <property type="entry name" value="LRRNT_2"/>
    <property type="match status" value="1"/>
</dbReference>
<sequence>MVGSSTTPSQTFSILLPISIVFQLLGDINSAIFVQSTPTAPSLPLAGRLPPPPSSINGSCLESERAALLRFKAGLDDLTNTHLISWRGLDCCTWEGITCNNLTGSVVNIDLGGTSTNSSGMRVVDFSSLLQLRSLQHLDLSGNSFNHVPLPDLIGSFEELRYLNLSRSGFAGAVPPQLGNLSRLQYLDLSHDIHQPGLLRVDSLRWLSGLPSLRFLALDGADLSAVGPHDWAHTLNQRLPSLCELHLRGCRLGGELASSLGRVNFTSLEVIDLSSNPFSSSKIPSWLLNMSNLRYVDMSSMSLHGPIPLSFSELPYLQHLNLDNNENLTANVSELLGGGHGGWPRLDTLRIRHGSLYGEVPASIGNITSLRQLYLSFNNVGGTIPSSIGNLHQLEALYLSLNKIVGELPPTIWHLPALIHLFVAGNRLTGVISEAHLSYSAGRLQRLSLGDNFLVLNISSDWIPPFQLNYLNAGSCQMGPAFPSWIKNQRGLMWIFLSDNRISSEIPGWLWDLPSKHDLRVFNLSGNSLTGSIPVSIGELRSLEALDLSQNKLTGSIPTAVEQLRNLWTLQLSTNNLSGGIPACIGDLHRLQILDLSGNNLTGGIPESIGRLRNLRSLSLSWNNLEGSIPISINGQLQNLRIVDFSRNNLTGDIPESITELRNLTYLDLSGNNMTAVIPTSVGVLQNLEFLDLSGNNLTGGVPIALCNCPNLTSLKLTGNKVSGEIPACIGNLKRLQVFDLSSNELMGGIPTSVLSCLSLQFLNLGGNNLSGDIPTSPFVSMKDLKTLDLAYNKLHGNIPVWMENIPRLKILRLRSNKFSGEIPCQLANLKSLQVLDLAKNNLTGPIPHQLGNLSGMTLRTTQQRSYFEKREYYVQTIAVHMKGSDLHFVFKTIFLITSIDLSGNSLSGGFPESLINLSGLVVLDMSRNFLTGTIPERIGNMRELQSLDLSNNYLMGRIPPSMRYMSFLSFLNLSNNNLSGEIPAGGQMDTFDEASFLGNPFLCGVLFLQRNCPREDPQLLECMISQDEGAVLDVARLALHGYGKWVCLWSFDSDPDSTHQEKLE</sequence>
<dbReference type="SUPFAM" id="SSF52047">
    <property type="entry name" value="RNI-like"/>
    <property type="match status" value="2"/>
</dbReference>
<evidence type="ECO:0000256" key="4">
    <source>
        <dbReference type="ARBA" id="ARBA00022614"/>
    </source>
</evidence>
<name>A0A843U4Y6_COLES</name>
<keyword evidence="10" id="KW-0675">Receptor</keyword>
<dbReference type="PANTHER" id="PTHR48063">
    <property type="entry name" value="LRR RECEPTOR-LIKE KINASE"/>
    <property type="match status" value="1"/>
</dbReference>
<feature type="domain" description="Disease resistance R13L4/SHOC-2-like LRR" evidence="13">
    <location>
        <begin position="517"/>
        <end position="641"/>
    </location>
</feature>
<keyword evidence="11" id="KW-0325">Glycoprotein</keyword>
<dbReference type="OrthoDB" id="693134at2759"/>
<dbReference type="InterPro" id="IPR055414">
    <property type="entry name" value="LRR_R13L4/SHOC2-like"/>
</dbReference>
<evidence type="ECO:0000256" key="2">
    <source>
        <dbReference type="ARBA" id="ARBA00009592"/>
    </source>
</evidence>
<dbReference type="Pfam" id="PF12799">
    <property type="entry name" value="LRR_4"/>
    <property type="match status" value="1"/>
</dbReference>
<keyword evidence="9" id="KW-0472">Membrane</keyword>
<evidence type="ECO:0000256" key="1">
    <source>
        <dbReference type="ARBA" id="ARBA00004251"/>
    </source>
</evidence>
<evidence type="ECO:0000256" key="9">
    <source>
        <dbReference type="ARBA" id="ARBA00023136"/>
    </source>
</evidence>
<dbReference type="EMBL" id="NMUH01000345">
    <property type="protein sequence ID" value="MQL77356.1"/>
    <property type="molecule type" value="Genomic_DNA"/>
</dbReference>
<evidence type="ECO:0000256" key="10">
    <source>
        <dbReference type="ARBA" id="ARBA00023170"/>
    </source>
</evidence>
<comment type="subcellular location">
    <subcellularLocation>
        <location evidence="1">Cell membrane</location>
        <topology evidence="1">Single-pass type I membrane protein</topology>
    </subcellularLocation>
</comment>
<protein>
    <recommendedName>
        <fullName evidence="16">Leucine-rich repeat-containing N-terminal plant-type domain-containing protein</fullName>
    </recommendedName>
</protein>
<evidence type="ECO:0000313" key="15">
    <source>
        <dbReference type="Proteomes" id="UP000652761"/>
    </source>
</evidence>
<evidence type="ECO:0008006" key="16">
    <source>
        <dbReference type="Google" id="ProtNLM"/>
    </source>
</evidence>
<accession>A0A843U4Y6</accession>
<keyword evidence="5" id="KW-0812">Transmembrane</keyword>
<evidence type="ECO:0000259" key="13">
    <source>
        <dbReference type="Pfam" id="PF23598"/>
    </source>
</evidence>
<dbReference type="Gene3D" id="3.80.10.10">
    <property type="entry name" value="Ribonuclease Inhibitor"/>
    <property type="match status" value="6"/>
</dbReference>
<dbReference type="Pfam" id="PF00560">
    <property type="entry name" value="LRR_1"/>
    <property type="match status" value="5"/>
</dbReference>
<dbReference type="InterPro" id="IPR001611">
    <property type="entry name" value="Leu-rich_rpt"/>
</dbReference>
<evidence type="ECO:0000256" key="6">
    <source>
        <dbReference type="ARBA" id="ARBA00022729"/>
    </source>
</evidence>
<reference evidence="14" key="1">
    <citation type="submission" date="2017-07" db="EMBL/GenBank/DDBJ databases">
        <title>Taro Niue Genome Assembly and Annotation.</title>
        <authorList>
            <person name="Atibalentja N."/>
            <person name="Keating K."/>
            <person name="Fields C.J."/>
        </authorList>
    </citation>
    <scope>NUCLEOTIDE SEQUENCE</scope>
    <source>
        <strain evidence="14">Niue_2</strain>
        <tissue evidence="14">Leaf</tissue>
    </source>
</reference>
<dbReference type="SMART" id="SM00365">
    <property type="entry name" value="LRR_SD22"/>
    <property type="match status" value="9"/>
</dbReference>
<dbReference type="Proteomes" id="UP000652761">
    <property type="component" value="Unassembled WGS sequence"/>
</dbReference>
<proteinExistence type="inferred from homology"/>
<organism evidence="14 15">
    <name type="scientific">Colocasia esculenta</name>
    <name type="common">Wild taro</name>
    <name type="synonym">Arum esculentum</name>
    <dbReference type="NCBI Taxonomy" id="4460"/>
    <lineage>
        <taxon>Eukaryota</taxon>
        <taxon>Viridiplantae</taxon>
        <taxon>Streptophyta</taxon>
        <taxon>Embryophyta</taxon>
        <taxon>Tracheophyta</taxon>
        <taxon>Spermatophyta</taxon>
        <taxon>Magnoliopsida</taxon>
        <taxon>Liliopsida</taxon>
        <taxon>Araceae</taxon>
        <taxon>Aroideae</taxon>
        <taxon>Colocasieae</taxon>
        <taxon>Colocasia</taxon>
    </lineage>
</organism>
<evidence type="ECO:0000256" key="11">
    <source>
        <dbReference type="ARBA" id="ARBA00023180"/>
    </source>
</evidence>
<dbReference type="FunFam" id="3.80.10.10:FF:000095">
    <property type="entry name" value="LRR receptor-like serine/threonine-protein kinase GSO1"/>
    <property type="match status" value="1"/>
</dbReference>
<keyword evidence="8" id="KW-1133">Transmembrane helix</keyword>
<dbReference type="InterPro" id="IPR046956">
    <property type="entry name" value="RLP23-like"/>
</dbReference>
<dbReference type="InterPro" id="IPR025875">
    <property type="entry name" value="Leu-rich_rpt_4"/>
</dbReference>
<evidence type="ECO:0000256" key="3">
    <source>
        <dbReference type="ARBA" id="ARBA00022475"/>
    </source>
</evidence>
<dbReference type="InterPro" id="IPR003591">
    <property type="entry name" value="Leu-rich_rpt_typical-subtyp"/>
</dbReference>
<keyword evidence="15" id="KW-1185">Reference proteome</keyword>
<dbReference type="InterPro" id="IPR013210">
    <property type="entry name" value="LRR_N_plant-typ"/>
</dbReference>
<keyword evidence="7" id="KW-0677">Repeat</keyword>